<evidence type="ECO:0000256" key="3">
    <source>
        <dbReference type="ARBA" id="ARBA00022448"/>
    </source>
</evidence>
<dbReference type="NCBIfam" id="TIGR02119">
    <property type="entry name" value="panF"/>
    <property type="match status" value="1"/>
</dbReference>
<comment type="subcellular location">
    <subcellularLocation>
        <location evidence="1">Membrane</location>
        <topology evidence="1">Multi-pass membrane protein</topology>
    </subcellularLocation>
</comment>
<evidence type="ECO:0000256" key="7">
    <source>
        <dbReference type="RuleBase" id="RU362091"/>
    </source>
</evidence>
<evidence type="ECO:0000256" key="5">
    <source>
        <dbReference type="ARBA" id="ARBA00022989"/>
    </source>
</evidence>
<evidence type="ECO:0000256" key="4">
    <source>
        <dbReference type="ARBA" id="ARBA00022692"/>
    </source>
</evidence>
<dbReference type="GO" id="GO:0036376">
    <property type="term" value="P:sodium ion export across plasma membrane"/>
    <property type="evidence" value="ECO:0007669"/>
    <property type="project" value="InterPro"/>
</dbReference>
<feature type="transmembrane region" description="Helical" evidence="8">
    <location>
        <begin position="273"/>
        <end position="299"/>
    </location>
</feature>
<dbReference type="KEGG" id="btur:DB313_04275"/>
<protein>
    <submittedName>
        <fullName evidence="9">Sodium/panthothenate symporter</fullName>
    </submittedName>
</protein>
<dbReference type="Pfam" id="PF00474">
    <property type="entry name" value="SSF"/>
    <property type="match status" value="1"/>
</dbReference>
<gene>
    <name evidence="9" type="ORF">DB313_04275</name>
</gene>
<feature type="transmembrane region" description="Helical" evidence="8">
    <location>
        <begin position="189"/>
        <end position="209"/>
    </location>
</feature>
<dbReference type="RefSeq" id="WP_120104580.1">
    <property type="nucleotide sequence ID" value="NZ_CP028884.1"/>
</dbReference>
<evidence type="ECO:0000256" key="2">
    <source>
        <dbReference type="ARBA" id="ARBA00006434"/>
    </source>
</evidence>
<dbReference type="InterPro" id="IPR011849">
    <property type="entry name" value="Na/pantothenate_symporter"/>
</dbReference>
<dbReference type="AlphaFoldDB" id="A0A386PPD9"/>
<feature type="transmembrane region" description="Helical" evidence="8">
    <location>
        <begin position="6"/>
        <end position="22"/>
    </location>
</feature>
<dbReference type="PANTHER" id="PTHR48086:SF4">
    <property type="entry name" value="SODIUM_PANTOTHENATE SYMPORTER"/>
    <property type="match status" value="1"/>
</dbReference>
<dbReference type="GO" id="GO:0005886">
    <property type="term" value="C:plasma membrane"/>
    <property type="evidence" value="ECO:0007669"/>
    <property type="project" value="TreeGrafter"/>
</dbReference>
<keyword evidence="4 8" id="KW-0812">Transmembrane</keyword>
<feature type="transmembrane region" description="Helical" evidence="8">
    <location>
        <begin position="157"/>
        <end position="177"/>
    </location>
</feature>
<dbReference type="GO" id="GO:0015081">
    <property type="term" value="F:sodium ion transmembrane transporter activity"/>
    <property type="evidence" value="ECO:0007669"/>
    <property type="project" value="InterPro"/>
</dbReference>
<dbReference type="GO" id="GO:0015233">
    <property type="term" value="F:pantothenate transmembrane transporter activity"/>
    <property type="evidence" value="ECO:0007669"/>
    <property type="project" value="InterPro"/>
</dbReference>
<dbReference type="OrthoDB" id="9810181at2"/>
<dbReference type="PROSITE" id="PS50283">
    <property type="entry name" value="NA_SOLUT_SYMP_3"/>
    <property type="match status" value="1"/>
</dbReference>
<keyword evidence="10" id="KW-1185">Reference proteome</keyword>
<evidence type="ECO:0000256" key="6">
    <source>
        <dbReference type="ARBA" id="ARBA00023136"/>
    </source>
</evidence>
<feature type="transmembrane region" description="Helical" evidence="8">
    <location>
        <begin position="42"/>
        <end position="62"/>
    </location>
</feature>
<feature type="transmembrane region" description="Helical" evidence="8">
    <location>
        <begin position="319"/>
        <end position="348"/>
    </location>
</feature>
<sequence length="472" mass="52775">MTKGFFLLFIFLILYCVFGIYSKRKKEGILFLRNYFLANQGINFFVMALVIASSYISASSFISGPSAVYKYGMSFIFLAVIQIPTSIIAFIIVGERLNAEAKKINAINIIDYIKYRYVSNSLALVSSFVIIFFSLFLISAQLMGGAKLLEVFLKVDYLDSLIFFSSFVFLYICLGGFKMVAYMDLVQGMLMIVASVILFLRLVDLGGGIDNIFKEANLNLDSNLLLPSNSDLKIEYIISFWILIGVGTLGLPQFVNNFIAFKDKRDIRLSLPIATFVIGFLVVIMHLIGFFSLVIFPNFEPNDKVVVSIALKVLSPGVFLLFFIGILSAIMSTIDSGFLLVTSIWVKAILALNKNIGHKVGVNVITIISNVCFILIIVLFSLNPPDFLLFVNIFAIGALEVAFFSIIIFGLYFKFVSKVSAFVSQFLGLLSYLIIIFYEIDIYSCHPVVPSLFISVFSFLIVNGAFRQYSKI</sequence>
<keyword evidence="6 8" id="KW-0472">Membrane</keyword>
<comment type="similarity">
    <text evidence="2 7">Belongs to the sodium:solute symporter (SSF) (TC 2.A.21) family.</text>
</comment>
<dbReference type="InterPro" id="IPR038377">
    <property type="entry name" value="Na/Glc_symporter_sf"/>
</dbReference>
<keyword evidence="5 8" id="KW-1133">Transmembrane helix</keyword>
<evidence type="ECO:0000256" key="8">
    <source>
        <dbReference type="SAM" id="Phobius"/>
    </source>
</evidence>
<feature type="transmembrane region" description="Helical" evidence="8">
    <location>
        <begin position="74"/>
        <end position="94"/>
    </location>
</feature>
<organism evidence="9 10">
    <name type="scientific">Borrelia turcica IST7</name>
    <dbReference type="NCBI Taxonomy" id="1104446"/>
    <lineage>
        <taxon>Bacteria</taxon>
        <taxon>Pseudomonadati</taxon>
        <taxon>Spirochaetota</taxon>
        <taxon>Spirochaetia</taxon>
        <taxon>Spirochaetales</taxon>
        <taxon>Borreliaceae</taxon>
        <taxon>Borrelia</taxon>
    </lineage>
</organism>
<feature type="transmembrane region" description="Helical" evidence="8">
    <location>
        <begin position="419"/>
        <end position="440"/>
    </location>
</feature>
<dbReference type="InterPro" id="IPR001734">
    <property type="entry name" value="Na/solute_symporter"/>
</dbReference>
<evidence type="ECO:0000313" key="10">
    <source>
        <dbReference type="Proteomes" id="UP000275571"/>
    </source>
</evidence>
<feature type="transmembrane region" description="Helical" evidence="8">
    <location>
        <begin position="360"/>
        <end position="381"/>
    </location>
</feature>
<dbReference type="Gene3D" id="1.20.1730.10">
    <property type="entry name" value="Sodium/glucose cotransporter"/>
    <property type="match status" value="1"/>
</dbReference>
<dbReference type="Proteomes" id="UP000275571">
    <property type="component" value="Chromosome"/>
</dbReference>
<accession>A0A386PPD9</accession>
<feature type="transmembrane region" description="Helical" evidence="8">
    <location>
        <begin position="446"/>
        <end position="466"/>
    </location>
</feature>
<dbReference type="PANTHER" id="PTHR48086">
    <property type="entry name" value="SODIUM/PROLINE SYMPORTER-RELATED"/>
    <property type="match status" value="1"/>
</dbReference>
<dbReference type="InterPro" id="IPR050277">
    <property type="entry name" value="Sodium:Solute_Symporter"/>
</dbReference>
<evidence type="ECO:0000313" key="9">
    <source>
        <dbReference type="EMBL" id="AYE36660.1"/>
    </source>
</evidence>
<feature type="transmembrane region" description="Helical" evidence="8">
    <location>
        <begin position="236"/>
        <end position="261"/>
    </location>
</feature>
<evidence type="ECO:0000256" key="1">
    <source>
        <dbReference type="ARBA" id="ARBA00004141"/>
    </source>
</evidence>
<feature type="transmembrane region" description="Helical" evidence="8">
    <location>
        <begin position="115"/>
        <end position="137"/>
    </location>
</feature>
<name>A0A386PPD9_9SPIR</name>
<reference evidence="9 10" key="1">
    <citation type="journal article" date="2018" name="Infect. Genet. Evol.">
        <title>Genome-wide analysis of Borrelia turcica and 'Candidatus Borrelia tachyglossi' shows relapsing fever-like genomes with unique genomic links to Lyme disease Borrelia.</title>
        <authorList>
            <person name="Gofton A.W."/>
            <person name="Margos G."/>
            <person name="Fingerle V."/>
            <person name="Hepner S."/>
            <person name="Loh S.M."/>
            <person name="Ryan U."/>
            <person name="Irwin P."/>
            <person name="Oskam C.L."/>
        </authorList>
    </citation>
    <scope>NUCLEOTIDE SEQUENCE [LARGE SCALE GENOMIC DNA]</scope>
    <source>
        <strain evidence="9 10">IST7</strain>
    </source>
</reference>
<keyword evidence="3" id="KW-0813">Transport</keyword>
<dbReference type="EMBL" id="CP028884">
    <property type="protein sequence ID" value="AYE36660.1"/>
    <property type="molecule type" value="Genomic_DNA"/>
</dbReference>
<feature type="transmembrane region" description="Helical" evidence="8">
    <location>
        <begin position="387"/>
        <end position="412"/>
    </location>
</feature>
<proteinExistence type="inferred from homology"/>